<gene>
    <name evidence="1" type="ORF">PROFUN_08726</name>
</gene>
<accession>A0A2P6ND64</accession>
<reference evidence="1 2" key="1">
    <citation type="journal article" date="2018" name="Genome Biol. Evol.">
        <title>Multiple Roots of Fruiting Body Formation in Amoebozoa.</title>
        <authorList>
            <person name="Hillmann F."/>
            <person name="Forbes G."/>
            <person name="Novohradska S."/>
            <person name="Ferling I."/>
            <person name="Riege K."/>
            <person name="Groth M."/>
            <person name="Westermann M."/>
            <person name="Marz M."/>
            <person name="Spaller T."/>
            <person name="Winckler T."/>
            <person name="Schaap P."/>
            <person name="Glockner G."/>
        </authorList>
    </citation>
    <scope>NUCLEOTIDE SEQUENCE [LARGE SCALE GENOMIC DNA]</scope>
    <source>
        <strain evidence="1 2">Jena</strain>
    </source>
</reference>
<evidence type="ECO:0000313" key="2">
    <source>
        <dbReference type="Proteomes" id="UP000241769"/>
    </source>
</evidence>
<organism evidence="1 2">
    <name type="scientific">Planoprotostelium fungivorum</name>
    <dbReference type="NCBI Taxonomy" id="1890364"/>
    <lineage>
        <taxon>Eukaryota</taxon>
        <taxon>Amoebozoa</taxon>
        <taxon>Evosea</taxon>
        <taxon>Variosea</taxon>
        <taxon>Cavosteliida</taxon>
        <taxon>Cavosteliaceae</taxon>
        <taxon>Planoprotostelium</taxon>
    </lineage>
</organism>
<sequence length="63" mass="7057">MLTAVGPVCGLRATRNSERNGMVYEPKQKDPGLLRHFPCPFKDLKLPIVCVLIKVYLAMARSN</sequence>
<protein>
    <submittedName>
        <fullName evidence="1">Uncharacterized protein</fullName>
    </submittedName>
</protein>
<dbReference type="Proteomes" id="UP000241769">
    <property type="component" value="Unassembled WGS sequence"/>
</dbReference>
<dbReference type="EMBL" id="MDYQ01000115">
    <property type="protein sequence ID" value="PRP81862.1"/>
    <property type="molecule type" value="Genomic_DNA"/>
</dbReference>
<dbReference type="AlphaFoldDB" id="A0A2P6ND64"/>
<name>A0A2P6ND64_9EUKA</name>
<evidence type="ECO:0000313" key="1">
    <source>
        <dbReference type="EMBL" id="PRP81862.1"/>
    </source>
</evidence>
<comment type="caution">
    <text evidence="1">The sequence shown here is derived from an EMBL/GenBank/DDBJ whole genome shotgun (WGS) entry which is preliminary data.</text>
</comment>
<dbReference type="InParanoid" id="A0A2P6ND64"/>
<keyword evidence="2" id="KW-1185">Reference proteome</keyword>
<proteinExistence type="predicted"/>